<dbReference type="OMA" id="NSTSFWN"/>
<dbReference type="eggNOG" id="ENOG502SA90">
    <property type="taxonomic scope" value="Eukaryota"/>
</dbReference>
<feature type="transmembrane region" description="Helical" evidence="1">
    <location>
        <begin position="380"/>
        <end position="402"/>
    </location>
</feature>
<protein>
    <recommendedName>
        <fullName evidence="2">Peptidase A1 domain-containing protein</fullName>
    </recommendedName>
</protein>
<keyword evidence="1" id="KW-0472">Membrane</keyword>
<dbReference type="InterPro" id="IPR021109">
    <property type="entry name" value="Peptidase_aspartic_dom_sf"/>
</dbReference>
<dbReference type="EMBL" id="KE721301">
    <property type="protein sequence ID" value="ERF70694.1"/>
    <property type="molecule type" value="Genomic_DNA"/>
</dbReference>
<dbReference type="AlphaFoldDB" id="U1HNV2"/>
<dbReference type="PROSITE" id="PS51767">
    <property type="entry name" value="PEPTIDASE_A1"/>
    <property type="match status" value="1"/>
</dbReference>
<gene>
    <name evidence="3" type="ORF">EPUS_02560</name>
</gene>
<evidence type="ECO:0000256" key="1">
    <source>
        <dbReference type="SAM" id="Phobius"/>
    </source>
</evidence>
<evidence type="ECO:0000313" key="3">
    <source>
        <dbReference type="EMBL" id="ERF70694.1"/>
    </source>
</evidence>
<dbReference type="Pfam" id="PF00026">
    <property type="entry name" value="Asp"/>
    <property type="match status" value="1"/>
</dbReference>
<keyword evidence="1" id="KW-0812">Transmembrane</keyword>
<dbReference type="InterPro" id="IPR033121">
    <property type="entry name" value="PEPTIDASE_A1"/>
</dbReference>
<name>U1HNV2_ENDPU</name>
<dbReference type="Proteomes" id="UP000019373">
    <property type="component" value="Unassembled WGS sequence"/>
</dbReference>
<keyword evidence="4" id="KW-1185">Reference proteome</keyword>
<evidence type="ECO:0000313" key="4">
    <source>
        <dbReference type="Proteomes" id="UP000019373"/>
    </source>
</evidence>
<evidence type="ECO:0000259" key="2">
    <source>
        <dbReference type="PROSITE" id="PS51767"/>
    </source>
</evidence>
<organism evidence="3 4">
    <name type="scientific">Endocarpon pusillum (strain Z07020 / HMAS-L-300199)</name>
    <name type="common">Lichen-forming fungus</name>
    <dbReference type="NCBI Taxonomy" id="1263415"/>
    <lineage>
        <taxon>Eukaryota</taxon>
        <taxon>Fungi</taxon>
        <taxon>Dikarya</taxon>
        <taxon>Ascomycota</taxon>
        <taxon>Pezizomycotina</taxon>
        <taxon>Eurotiomycetes</taxon>
        <taxon>Chaetothyriomycetidae</taxon>
        <taxon>Verrucariales</taxon>
        <taxon>Verrucariaceae</taxon>
        <taxon>Endocarpon</taxon>
    </lineage>
</organism>
<keyword evidence="1" id="KW-1133">Transmembrane helix</keyword>
<accession>U1HNV2</accession>
<dbReference type="Gene3D" id="2.40.70.10">
    <property type="entry name" value="Acid Proteases"/>
    <property type="match status" value="2"/>
</dbReference>
<dbReference type="SUPFAM" id="SSF50630">
    <property type="entry name" value="Acid proteases"/>
    <property type="match status" value="1"/>
</dbReference>
<sequence>MALAVNADWNNTIIYGTDGRCNGLEAAQCSFSRGGLFNDTLSTTWENPPTPSAAEFRPADGGTLSAAAFGADTIILSNTAGELTDFTFFTPRSGDLPQSGLGLGRNSTFLDSLFSAGKIASRTWSLFWGLEGGDHADTADGSLTLGGYNMAKTTEPNITQPFSSLADMTQCPSSMIVFVTDIQVKHSNGTSISLFGDGKGNALRTCIKPDIPLITFPSDIWNAFKAAIGGTYIGPSNSYKLWGMRYATQDIFDGDLQFVLSSGLELTVPNSQFVVPDVQVDKAGQMQIPNDTIKEILVYNLEDSNVNDMPLLGQVFLTSVYMHVDNEREQFTLWQANPTADEDLVAVQSTSVSVCNSTTPNLVGNGTPSALPKKPPSTGAIAGAVLGPVFVIALGLLVWYFVARRKKGQLPSTAHRQSLLHDTHKEMVSAGYGPRLAYENAWQSHQLHGTSKPLEPHEVGGAQIHEMHPDYVSPRYELYGSASSI</sequence>
<dbReference type="GeneID" id="19237613"/>
<dbReference type="HOGENOM" id="CLU_028892_0_0_1"/>
<dbReference type="CDD" id="cd12087">
    <property type="entry name" value="TM_EGFR-like"/>
    <property type="match status" value="1"/>
</dbReference>
<proteinExistence type="predicted"/>
<feature type="domain" description="Peptidase A1" evidence="2">
    <location>
        <begin position="1"/>
        <end position="334"/>
    </location>
</feature>
<dbReference type="OrthoDB" id="4074350at2759"/>
<dbReference type="RefSeq" id="XP_007803752.1">
    <property type="nucleotide sequence ID" value="XM_007805561.1"/>
</dbReference>
<reference evidence="4" key="1">
    <citation type="journal article" date="2014" name="BMC Genomics">
        <title>Genome characteristics reveal the impact of lichenization on lichen-forming fungus Endocarpon pusillum Hedwig (Verrucariales, Ascomycota).</title>
        <authorList>
            <person name="Wang Y.-Y."/>
            <person name="Liu B."/>
            <person name="Zhang X.-Y."/>
            <person name="Zhou Q.-M."/>
            <person name="Zhang T."/>
            <person name="Li H."/>
            <person name="Yu Y.-F."/>
            <person name="Zhang X.-L."/>
            <person name="Hao X.-Y."/>
            <person name="Wang M."/>
            <person name="Wang L."/>
            <person name="Wei J.-C."/>
        </authorList>
    </citation>
    <scope>NUCLEOTIDE SEQUENCE [LARGE SCALE GENOMIC DNA]</scope>
    <source>
        <strain evidence="4">Z07020 / HMAS-L-300199</strain>
    </source>
</reference>